<feature type="transmembrane region" description="Helical" evidence="6">
    <location>
        <begin position="156"/>
        <end position="178"/>
    </location>
</feature>
<keyword evidence="6" id="KW-1133">Transmembrane helix</keyword>
<dbReference type="InterPro" id="IPR007348">
    <property type="entry name" value="CopC_dom"/>
</dbReference>
<keyword evidence="3 7" id="KW-0732">Signal</keyword>
<name>A0ABS2DHU4_9BACI</name>
<dbReference type="PANTHER" id="PTHR34820:SF4">
    <property type="entry name" value="INNER MEMBRANE PROTEIN YEBZ"/>
    <property type="match status" value="1"/>
</dbReference>
<evidence type="ECO:0000256" key="5">
    <source>
        <dbReference type="SAM" id="MobiDB-lite"/>
    </source>
</evidence>
<keyword evidence="10" id="KW-1185">Reference proteome</keyword>
<proteinExistence type="predicted"/>
<dbReference type="InterPro" id="IPR032694">
    <property type="entry name" value="CopC/D"/>
</dbReference>
<dbReference type="SUPFAM" id="SSF81296">
    <property type="entry name" value="E set domains"/>
    <property type="match status" value="1"/>
</dbReference>
<reference evidence="9 10" key="1">
    <citation type="submission" date="2021-02" db="EMBL/GenBank/DDBJ databases">
        <title>Bacillus sp. RD4P76, an endophyte from a halophyte.</title>
        <authorList>
            <person name="Sun J.-Q."/>
        </authorList>
    </citation>
    <scope>NUCLEOTIDE SEQUENCE [LARGE SCALE GENOMIC DNA]</scope>
    <source>
        <strain evidence="9 10">RD4P76</strain>
    </source>
</reference>
<keyword evidence="6" id="KW-0812">Transmembrane</keyword>
<evidence type="ECO:0000256" key="4">
    <source>
        <dbReference type="ARBA" id="ARBA00023008"/>
    </source>
</evidence>
<feature type="domain" description="CopC" evidence="8">
    <location>
        <begin position="24"/>
        <end position="116"/>
    </location>
</feature>
<dbReference type="InterPro" id="IPR014756">
    <property type="entry name" value="Ig_E-set"/>
</dbReference>
<evidence type="ECO:0000313" key="10">
    <source>
        <dbReference type="Proteomes" id="UP001518925"/>
    </source>
</evidence>
<keyword evidence="6" id="KW-0472">Membrane</keyword>
<dbReference type="Gene3D" id="2.60.40.1220">
    <property type="match status" value="1"/>
</dbReference>
<dbReference type="RefSeq" id="WP_204203320.1">
    <property type="nucleotide sequence ID" value="NZ_JAFELM010000028.1"/>
</dbReference>
<dbReference type="PANTHER" id="PTHR34820">
    <property type="entry name" value="INNER MEMBRANE PROTEIN YEBZ"/>
    <property type="match status" value="1"/>
</dbReference>
<gene>
    <name evidence="9" type="ORF">JR050_09850</name>
</gene>
<feature type="chain" id="PRO_5046738013" evidence="7">
    <location>
        <begin position="24"/>
        <end position="181"/>
    </location>
</feature>
<dbReference type="Pfam" id="PF04234">
    <property type="entry name" value="CopC"/>
    <property type="match status" value="1"/>
</dbReference>
<organism evidence="9 10">
    <name type="scientific">Bacillus suaedaesalsae</name>
    <dbReference type="NCBI Taxonomy" id="2810349"/>
    <lineage>
        <taxon>Bacteria</taxon>
        <taxon>Bacillati</taxon>
        <taxon>Bacillota</taxon>
        <taxon>Bacilli</taxon>
        <taxon>Bacillales</taxon>
        <taxon>Bacillaceae</taxon>
        <taxon>Bacillus</taxon>
    </lineage>
</organism>
<dbReference type="Proteomes" id="UP001518925">
    <property type="component" value="Unassembled WGS sequence"/>
</dbReference>
<evidence type="ECO:0000256" key="6">
    <source>
        <dbReference type="SAM" id="Phobius"/>
    </source>
</evidence>
<keyword evidence="4" id="KW-0186">Copper</keyword>
<evidence type="ECO:0000256" key="3">
    <source>
        <dbReference type="ARBA" id="ARBA00022729"/>
    </source>
</evidence>
<evidence type="ECO:0000259" key="8">
    <source>
        <dbReference type="Pfam" id="PF04234"/>
    </source>
</evidence>
<dbReference type="EMBL" id="JAFELM010000028">
    <property type="protein sequence ID" value="MBM6617971.1"/>
    <property type="molecule type" value="Genomic_DNA"/>
</dbReference>
<dbReference type="InterPro" id="IPR014755">
    <property type="entry name" value="Cu-Rt/internalin_Ig-like"/>
</dbReference>
<sequence length="181" mass="20019">MLKKSFLLTALMLVTVFSIQVQAHTKLESSKPNNGEIVVGSLDTFLLTFATKIEQTSSFEVFKIDGSSVEITNIQIEENKMTGTVEEPLPSGEYKVTWNIIGADGHPINGEYVFAVVAEEGTPQTEEPKEEQKEQAPTVENEEPVKEKVSEIESPLFVIPVIVVLVSAIGIGFLVWILRRK</sequence>
<accession>A0ABS2DHU4</accession>
<evidence type="ECO:0000256" key="2">
    <source>
        <dbReference type="ARBA" id="ARBA00022723"/>
    </source>
</evidence>
<feature type="region of interest" description="Disordered" evidence="5">
    <location>
        <begin position="121"/>
        <end position="145"/>
    </location>
</feature>
<protein>
    <submittedName>
        <fullName evidence="9">Copper resistance protein CopC</fullName>
    </submittedName>
</protein>
<keyword evidence="2" id="KW-0479">Metal-binding</keyword>
<evidence type="ECO:0000313" key="9">
    <source>
        <dbReference type="EMBL" id="MBM6617971.1"/>
    </source>
</evidence>
<evidence type="ECO:0000256" key="7">
    <source>
        <dbReference type="SAM" id="SignalP"/>
    </source>
</evidence>
<comment type="caution">
    <text evidence="9">The sequence shown here is derived from an EMBL/GenBank/DDBJ whole genome shotgun (WGS) entry which is preliminary data.</text>
</comment>
<comment type="subcellular location">
    <subcellularLocation>
        <location evidence="1">Cell envelope</location>
    </subcellularLocation>
</comment>
<feature type="signal peptide" evidence="7">
    <location>
        <begin position="1"/>
        <end position="23"/>
    </location>
</feature>
<evidence type="ECO:0000256" key="1">
    <source>
        <dbReference type="ARBA" id="ARBA00004196"/>
    </source>
</evidence>